<dbReference type="AlphaFoldDB" id="A0A4D9DLC0"/>
<feature type="signal peptide" evidence="1">
    <location>
        <begin position="1"/>
        <end position="21"/>
    </location>
</feature>
<feature type="chain" id="PRO_5020041811" evidence="1">
    <location>
        <begin position="22"/>
        <end position="127"/>
    </location>
</feature>
<sequence>MASAPVIVEVAAVLAALGATAQWWSPLVVVVVGSESESGHSEDLNGVGEPSGGRSGINSLFLLQLNRADNRIRPPCPEPARLLFLTLSKPDHGYFIFYAVFKPVDVCVRVSQINFLLPSACDRVLAS</sequence>
<keyword evidence="3" id="KW-1185">Reference proteome</keyword>
<reference evidence="2 3" key="1">
    <citation type="submission" date="2019-04" db="EMBL/GenBank/DDBJ databases">
        <title>Draft genome of the big-headed turtle Platysternon megacephalum.</title>
        <authorList>
            <person name="Gong S."/>
        </authorList>
    </citation>
    <scope>NUCLEOTIDE SEQUENCE [LARGE SCALE GENOMIC DNA]</scope>
    <source>
        <strain evidence="2">DO16091913</strain>
        <tissue evidence="2">Muscle</tissue>
    </source>
</reference>
<dbReference type="Proteomes" id="UP000297703">
    <property type="component" value="Unassembled WGS sequence"/>
</dbReference>
<dbReference type="EMBL" id="QXTE01000411">
    <property type="protein sequence ID" value="TFJ98265.1"/>
    <property type="molecule type" value="Genomic_DNA"/>
</dbReference>
<keyword evidence="1" id="KW-0732">Signal</keyword>
<comment type="caution">
    <text evidence="2">The sequence shown here is derived from an EMBL/GenBank/DDBJ whole genome shotgun (WGS) entry which is preliminary data.</text>
</comment>
<evidence type="ECO:0000313" key="2">
    <source>
        <dbReference type="EMBL" id="TFJ98265.1"/>
    </source>
</evidence>
<evidence type="ECO:0000256" key="1">
    <source>
        <dbReference type="SAM" id="SignalP"/>
    </source>
</evidence>
<gene>
    <name evidence="2" type="ORF">DR999_PMT19808</name>
</gene>
<organism evidence="2 3">
    <name type="scientific">Platysternon megacephalum</name>
    <name type="common">big-headed turtle</name>
    <dbReference type="NCBI Taxonomy" id="55544"/>
    <lineage>
        <taxon>Eukaryota</taxon>
        <taxon>Metazoa</taxon>
        <taxon>Chordata</taxon>
        <taxon>Craniata</taxon>
        <taxon>Vertebrata</taxon>
        <taxon>Euteleostomi</taxon>
        <taxon>Archelosauria</taxon>
        <taxon>Testudinata</taxon>
        <taxon>Testudines</taxon>
        <taxon>Cryptodira</taxon>
        <taxon>Durocryptodira</taxon>
        <taxon>Testudinoidea</taxon>
        <taxon>Platysternidae</taxon>
        <taxon>Platysternon</taxon>
    </lineage>
</organism>
<proteinExistence type="predicted"/>
<reference evidence="2 3" key="2">
    <citation type="submission" date="2019-04" db="EMBL/GenBank/DDBJ databases">
        <title>The genome sequence of big-headed turtle.</title>
        <authorList>
            <person name="Gong S."/>
        </authorList>
    </citation>
    <scope>NUCLEOTIDE SEQUENCE [LARGE SCALE GENOMIC DNA]</scope>
    <source>
        <strain evidence="2">DO16091913</strain>
        <tissue evidence="2">Muscle</tissue>
    </source>
</reference>
<name>A0A4D9DLC0_9SAUR</name>
<protein>
    <submittedName>
        <fullName evidence="2">Cytochrome b5 domain-containing protein 1</fullName>
    </submittedName>
</protein>
<evidence type="ECO:0000313" key="3">
    <source>
        <dbReference type="Proteomes" id="UP000297703"/>
    </source>
</evidence>
<accession>A0A4D9DLC0</accession>